<keyword evidence="2" id="KW-1185">Reference proteome</keyword>
<accession>A0ACD5AAB6</accession>
<protein>
    <submittedName>
        <fullName evidence="1">Uncharacterized protein</fullName>
    </submittedName>
</protein>
<name>A0ACD5AAB6_9ACTN</name>
<proteinExistence type="predicted"/>
<dbReference type="Proteomes" id="UP001432251">
    <property type="component" value="Chromosome"/>
</dbReference>
<organism evidence="1 2">
    <name type="scientific">Streptomyces citrinus</name>
    <dbReference type="NCBI Taxonomy" id="3118173"/>
    <lineage>
        <taxon>Bacteria</taxon>
        <taxon>Bacillati</taxon>
        <taxon>Actinomycetota</taxon>
        <taxon>Actinomycetes</taxon>
        <taxon>Kitasatosporales</taxon>
        <taxon>Streptomycetaceae</taxon>
        <taxon>Streptomyces</taxon>
    </lineage>
</organism>
<gene>
    <name evidence="1" type="ORF">V2W30_12615</name>
</gene>
<evidence type="ECO:0000313" key="1">
    <source>
        <dbReference type="EMBL" id="WWQ64102.1"/>
    </source>
</evidence>
<dbReference type="EMBL" id="CP146022">
    <property type="protein sequence ID" value="WWQ64102.1"/>
    <property type="molecule type" value="Genomic_DNA"/>
</dbReference>
<evidence type="ECO:0000313" key="2">
    <source>
        <dbReference type="Proteomes" id="UP001432251"/>
    </source>
</evidence>
<sequence length="70" mass="7263">MRISARVDYAVRAVLELADGGDPVGAEAVSAVQEIPHKFLAGVTLADIAHDQLADAVGELAADPAAWRNP</sequence>
<reference evidence="1" key="1">
    <citation type="journal article" date="2025" name="Int. J. Syst. Evol. Microbiol.">
        <title>Streptomyces citrinus sp. nov., with yellow diffusible pigment.</title>
        <authorList>
            <person name="He Y."/>
            <person name="Yang E."/>
            <person name="Xu J."/>
            <person name="Sun Y."/>
            <person name="Sun L."/>
        </authorList>
    </citation>
    <scope>NUCLEOTIDE SEQUENCE</scope>
    <source>
        <strain evidence="1">Q6</strain>
    </source>
</reference>